<dbReference type="OrthoDB" id="8590323at2"/>
<dbReference type="NCBIfam" id="NF006600">
    <property type="entry name" value="PRK09140.1"/>
    <property type="match status" value="1"/>
</dbReference>
<dbReference type="Pfam" id="PF01081">
    <property type="entry name" value="Aldolase"/>
    <property type="match status" value="1"/>
</dbReference>
<dbReference type="PANTHER" id="PTHR30246">
    <property type="entry name" value="2-KETO-3-DEOXY-6-PHOSPHOGLUCONATE ALDOLASE"/>
    <property type="match status" value="1"/>
</dbReference>
<sequence length="211" mass="21739">MTSALTIDRFLDRFPLIAILRGVRPDEVEAIGDVLVDAGFSILEVPLNSPDPLDSIARLACRFPDALIGAGTVMTPQDVHAVAKAGGRLILMPHSDPAVVRAACEAGLLCVPGVATPTEAFAALANGAAALKLFPAEQMPPVIVKAWRAVVPHQVRLLPVGGINPDSMAAYLAAGAAGFGLGSALYRPGMTAAEVAERAQAFCAALAVLKV</sequence>
<evidence type="ECO:0000313" key="7">
    <source>
        <dbReference type="Proteomes" id="UP000325161"/>
    </source>
</evidence>
<dbReference type="RefSeq" id="WP_148813961.1">
    <property type="nucleotide sequence ID" value="NZ_CP043046.1"/>
</dbReference>
<dbReference type="EC" id="4.1.2.21" evidence="6"/>
<comment type="similarity">
    <text evidence="2">Belongs to the KHG/KDPG aldolase family.</text>
</comment>
<reference evidence="6 7" key="1">
    <citation type="submission" date="2019-08" db="EMBL/GenBank/DDBJ databases">
        <title>Amphibian skin-associated Pigmentiphaga: genome sequence and occurrence across geography and hosts.</title>
        <authorList>
            <person name="Bletz M.C."/>
            <person name="Bunk B."/>
            <person name="Sproeer C."/>
            <person name="Biwer P."/>
            <person name="Reiter S."/>
            <person name="Rabemananjara F.C.E."/>
            <person name="Schulz S."/>
            <person name="Overmann J."/>
            <person name="Vences M."/>
        </authorList>
    </citation>
    <scope>NUCLEOTIDE SEQUENCE [LARGE SCALE GENOMIC DNA]</scope>
    <source>
        <strain evidence="6 7">Mada1488</strain>
    </source>
</reference>
<proteinExistence type="inferred from homology"/>
<dbReference type="Gene3D" id="3.20.20.70">
    <property type="entry name" value="Aldolase class I"/>
    <property type="match status" value="1"/>
</dbReference>
<dbReference type="InterPro" id="IPR013785">
    <property type="entry name" value="Aldolase_TIM"/>
</dbReference>
<dbReference type="AlphaFoldDB" id="A0A5C0AYU3"/>
<dbReference type="CDD" id="cd00452">
    <property type="entry name" value="KDPG_aldolase"/>
    <property type="match status" value="1"/>
</dbReference>
<name>A0A5C0AYU3_9BURK</name>
<keyword evidence="4 6" id="KW-0456">Lyase</keyword>
<evidence type="ECO:0000256" key="5">
    <source>
        <dbReference type="ARBA" id="ARBA00023277"/>
    </source>
</evidence>
<accession>A0A5C0AYU3</accession>
<comment type="subunit">
    <text evidence="3">Homotrimer.</text>
</comment>
<organism evidence="6 7">
    <name type="scientific">Pigmentiphaga aceris</name>
    <dbReference type="NCBI Taxonomy" id="1940612"/>
    <lineage>
        <taxon>Bacteria</taxon>
        <taxon>Pseudomonadati</taxon>
        <taxon>Pseudomonadota</taxon>
        <taxon>Betaproteobacteria</taxon>
        <taxon>Burkholderiales</taxon>
        <taxon>Alcaligenaceae</taxon>
        <taxon>Pigmentiphaga</taxon>
    </lineage>
</organism>
<evidence type="ECO:0000256" key="1">
    <source>
        <dbReference type="ARBA" id="ARBA00004761"/>
    </source>
</evidence>
<dbReference type="Proteomes" id="UP000325161">
    <property type="component" value="Chromosome"/>
</dbReference>
<dbReference type="GO" id="GO:0008674">
    <property type="term" value="F:2-dehydro-3-deoxy-6-phosphogalactonate aldolase activity"/>
    <property type="evidence" value="ECO:0007669"/>
    <property type="project" value="UniProtKB-EC"/>
</dbReference>
<comment type="pathway">
    <text evidence="1">Carbohydrate acid metabolism.</text>
</comment>
<evidence type="ECO:0000313" key="6">
    <source>
        <dbReference type="EMBL" id="QEI05597.1"/>
    </source>
</evidence>
<dbReference type="PANTHER" id="PTHR30246:SF1">
    <property type="entry name" value="2-DEHYDRO-3-DEOXY-6-PHOSPHOGALACTONATE ALDOLASE-RELATED"/>
    <property type="match status" value="1"/>
</dbReference>
<dbReference type="InterPro" id="IPR000887">
    <property type="entry name" value="Aldlse_KDPG_KHG"/>
</dbReference>
<dbReference type="SUPFAM" id="SSF51569">
    <property type="entry name" value="Aldolase"/>
    <property type="match status" value="1"/>
</dbReference>
<evidence type="ECO:0000256" key="4">
    <source>
        <dbReference type="ARBA" id="ARBA00023239"/>
    </source>
</evidence>
<evidence type="ECO:0000256" key="3">
    <source>
        <dbReference type="ARBA" id="ARBA00011233"/>
    </source>
</evidence>
<dbReference type="EMBL" id="CP043046">
    <property type="protein sequence ID" value="QEI05597.1"/>
    <property type="molecule type" value="Genomic_DNA"/>
</dbReference>
<keyword evidence="5" id="KW-0119">Carbohydrate metabolism</keyword>
<gene>
    <name evidence="6" type="ORF">FXN63_06900</name>
</gene>
<dbReference type="KEGG" id="pacr:FXN63_06900"/>
<protein>
    <submittedName>
        <fullName evidence="6">2-dehydro-3-deoxy-6-phosphogalactonate aldolase</fullName>
        <ecNumber evidence="6">4.1.2.21</ecNumber>
    </submittedName>
</protein>
<evidence type="ECO:0000256" key="2">
    <source>
        <dbReference type="ARBA" id="ARBA00006906"/>
    </source>
</evidence>
<keyword evidence="7" id="KW-1185">Reference proteome</keyword>